<protein>
    <submittedName>
        <fullName evidence="2">Uncharacterized protein</fullName>
    </submittedName>
</protein>
<sequence length="52" mass="5485">MPRYGEPSTRDVVDGTLPVTSHRVLFRVPPTDGAEEAGAGTGGFSRSGWRGP</sequence>
<name>A0ABP8VPY2_9PSEU</name>
<gene>
    <name evidence="2" type="ORF">GCM10023214_74700</name>
</gene>
<evidence type="ECO:0000313" key="3">
    <source>
        <dbReference type="Proteomes" id="UP001500192"/>
    </source>
</evidence>
<feature type="region of interest" description="Disordered" evidence="1">
    <location>
        <begin position="30"/>
        <end position="52"/>
    </location>
</feature>
<reference evidence="3" key="1">
    <citation type="journal article" date="2019" name="Int. J. Syst. Evol. Microbiol.">
        <title>The Global Catalogue of Microorganisms (GCM) 10K type strain sequencing project: providing services to taxonomists for standard genome sequencing and annotation.</title>
        <authorList>
            <consortium name="The Broad Institute Genomics Platform"/>
            <consortium name="The Broad Institute Genome Sequencing Center for Infectious Disease"/>
            <person name="Wu L."/>
            <person name="Ma J."/>
        </authorList>
    </citation>
    <scope>NUCLEOTIDE SEQUENCE [LARGE SCALE GENOMIC DNA]</scope>
    <source>
        <strain evidence="3">JCM 18054</strain>
    </source>
</reference>
<evidence type="ECO:0000313" key="2">
    <source>
        <dbReference type="EMBL" id="GAA4669304.1"/>
    </source>
</evidence>
<organism evidence="2 3">
    <name type="scientific">Amycolatopsis dongchuanensis</name>
    <dbReference type="NCBI Taxonomy" id="1070866"/>
    <lineage>
        <taxon>Bacteria</taxon>
        <taxon>Bacillati</taxon>
        <taxon>Actinomycetota</taxon>
        <taxon>Actinomycetes</taxon>
        <taxon>Pseudonocardiales</taxon>
        <taxon>Pseudonocardiaceae</taxon>
        <taxon>Amycolatopsis</taxon>
    </lineage>
</organism>
<accession>A0ABP8VPY2</accession>
<proteinExistence type="predicted"/>
<dbReference type="Proteomes" id="UP001500192">
    <property type="component" value="Unassembled WGS sequence"/>
</dbReference>
<feature type="compositionally biased region" description="Gly residues" evidence="1">
    <location>
        <begin position="39"/>
        <end position="52"/>
    </location>
</feature>
<dbReference type="EMBL" id="BAABIB010000163">
    <property type="protein sequence ID" value="GAA4669304.1"/>
    <property type="molecule type" value="Genomic_DNA"/>
</dbReference>
<keyword evidence="3" id="KW-1185">Reference proteome</keyword>
<evidence type="ECO:0000256" key="1">
    <source>
        <dbReference type="SAM" id="MobiDB-lite"/>
    </source>
</evidence>
<comment type="caution">
    <text evidence="2">The sequence shown here is derived from an EMBL/GenBank/DDBJ whole genome shotgun (WGS) entry which is preliminary data.</text>
</comment>